<dbReference type="SUPFAM" id="SSF51905">
    <property type="entry name" value="FAD/NAD(P)-binding domain"/>
    <property type="match status" value="1"/>
</dbReference>
<feature type="domain" description="FAD dependent oxidoreductase" evidence="2">
    <location>
        <begin position="32"/>
        <end position="384"/>
    </location>
</feature>
<comment type="caution">
    <text evidence="3">The sequence shown here is derived from an EMBL/GenBank/DDBJ whole genome shotgun (WGS) entry which is preliminary data.</text>
</comment>
<sequence length="430" mass="46952">MAISSHMPPSLWADTAPAGRDYPALQSAQHSDVVIIGGGFTGLSAALALAKRGISTALLEAESIGWGASGRNGGQVIPGLKYDPDELITRYGEERGQRMIELSARNADVVFDLIKQHNIDCDAQQRGWIQPAATHASLKAIEYRARQWQTRGVNIAWLDQQQCAERLGTSEYLGGWVDPRAGGLNPLAYARGLAQAAHDSGATLHEHTRVSSLTRAEGRWRVTAEGGAEIQAERVLLCTNGYSDNLQPKLASSLIAANSYQIATRPLTAEEGNHILPGGEVASDARKLLLYFRRDQGGRLLMGGRGSFNDPQKPSDFRHLENAIIKLYPQLKDIEIAFRWAGRIAITQDSLPHVHEPQPGLTVALGYNGRGVAMGTHLGKLLGEQLGQHSMDAALPFSLTPIKPIPMHGLQRLYVEAVVNYYRARDWLER</sequence>
<name>A0A7Z0N6W9_9GAMM</name>
<evidence type="ECO:0000259" key="2">
    <source>
        <dbReference type="Pfam" id="PF01266"/>
    </source>
</evidence>
<dbReference type="InterPro" id="IPR036188">
    <property type="entry name" value="FAD/NAD-bd_sf"/>
</dbReference>
<dbReference type="Gene3D" id="3.30.9.10">
    <property type="entry name" value="D-Amino Acid Oxidase, subunit A, domain 2"/>
    <property type="match status" value="1"/>
</dbReference>
<dbReference type="InterPro" id="IPR006076">
    <property type="entry name" value="FAD-dep_OxRdtase"/>
</dbReference>
<dbReference type="AlphaFoldDB" id="A0A7Z0N6W9"/>
<dbReference type="Proteomes" id="UP000520876">
    <property type="component" value="Unassembled WGS sequence"/>
</dbReference>
<reference evidence="3 4" key="1">
    <citation type="submission" date="2020-07" db="EMBL/GenBank/DDBJ databases">
        <title>Halomonas sp. QX-2 draft genome sequence.</title>
        <authorList>
            <person name="Qiu X."/>
        </authorList>
    </citation>
    <scope>NUCLEOTIDE SEQUENCE [LARGE SCALE GENOMIC DNA]</scope>
    <source>
        <strain evidence="3 4">QX-2</strain>
    </source>
</reference>
<dbReference type="PANTHER" id="PTHR13847:SF281">
    <property type="entry name" value="FAD DEPENDENT OXIDOREDUCTASE DOMAIN-CONTAINING PROTEIN"/>
    <property type="match status" value="1"/>
</dbReference>
<proteinExistence type="predicted"/>
<dbReference type="GO" id="GO:0016491">
    <property type="term" value="F:oxidoreductase activity"/>
    <property type="evidence" value="ECO:0007669"/>
    <property type="project" value="UniProtKB-KW"/>
</dbReference>
<evidence type="ECO:0000256" key="1">
    <source>
        <dbReference type="ARBA" id="ARBA00023002"/>
    </source>
</evidence>
<dbReference type="Gene3D" id="3.50.50.60">
    <property type="entry name" value="FAD/NAD(P)-binding domain"/>
    <property type="match status" value="1"/>
</dbReference>
<protein>
    <submittedName>
        <fullName evidence="3">FAD-binding oxidoreductase</fullName>
    </submittedName>
</protein>
<evidence type="ECO:0000313" key="4">
    <source>
        <dbReference type="Proteomes" id="UP000520876"/>
    </source>
</evidence>
<dbReference type="EMBL" id="JACCGK010000006">
    <property type="protein sequence ID" value="NYT72528.1"/>
    <property type="molecule type" value="Genomic_DNA"/>
</dbReference>
<dbReference type="RefSeq" id="WP_180091447.1">
    <property type="nucleotide sequence ID" value="NZ_JACCGK010000006.1"/>
</dbReference>
<keyword evidence="1" id="KW-0560">Oxidoreductase</keyword>
<keyword evidence="4" id="KW-1185">Reference proteome</keyword>
<dbReference type="PANTHER" id="PTHR13847">
    <property type="entry name" value="SARCOSINE DEHYDROGENASE-RELATED"/>
    <property type="match status" value="1"/>
</dbReference>
<evidence type="ECO:0000313" key="3">
    <source>
        <dbReference type="EMBL" id="NYT72528.1"/>
    </source>
</evidence>
<organism evidence="3 4">
    <name type="scientific">Vreelandella sedimenti</name>
    <dbReference type="NCBI Taxonomy" id="2729618"/>
    <lineage>
        <taxon>Bacteria</taxon>
        <taxon>Pseudomonadati</taxon>
        <taxon>Pseudomonadota</taxon>
        <taxon>Gammaproteobacteria</taxon>
        <taxon>Oceanospirillales</taxon>
        <taxon>Halomonadaceae</taxon>
        <taxon>Vreelandella</taxon>
    </lineage>
</organism>
<gene>
    <name evidence="3" type="ORF">HZU72_08830</name>
</gene>
<dbReference type="GO" id="GO:0005737">
    <property type="term" value="C:cytoplasm"/>
    <property type="evidence" value="ECO:0007669"/>
    <property type="project" value="TreeGrafter"/>
</dbReference>
<dbReference type="Pfam" id="PF01266">
    <property type="entry name" value="DAO"/>
    <property type="match status" value="1"/>
</dbReference>
<accession>A0A7Z0N6W9</accession>